<dbReference type="PANTHER" id="PTHR43102:SF2">
    <property type="entry name" value="GAF DOMAIN-CONTAINING PROTEIN"/>
    <property type="match status" value="1"/>
</dbReference>
<organism evidence="2 3">
    <name type="scientific">Sphingomonas gellani</name>
    <dbReference type="NCBI Taxonomy" id="1166340"/>
    <lineage>
        <taxon>Bacteria</taxon>
        <taxon>Pseudomonadati</taxon>
        <taxon>Pseudomonadota</taxon>
        <taxon>Alphaproteobacteria</taxon>
        <taxon>Sphingomonadales</taxon>
        <taxon>Sphingomonadaceae</taxon>
        <taxon>Sphingomonas</taxon>
    </lineage>
</organism>
<reference evidence="3" key="1">
    <citation type="submission" date="2016-10" db="EMBL/GenBank/DDBJ databases">
        <authorList>
            <person name="Varghese N."/>
            <person name="Submissions S."/>
        </authorList>
    </citation>
    <scope>NUCLEOTIDE SEQUENCE [LARGE SCALE GENOMIC DNA]</scope>
    <source>
        <strain evidence="3">S6-262</strain>
    </source>
</reference>
<dbReference type="SMART" id="SM00065">
    <property type="entry name" value="GAF"/>
    <property type="match status" value="1"/>
</dbReference>
<feature type="domain" description="GAF" evidence="1">
    <location>
        <begin position="28"/>
        <end position="171"/>
    </location>
</feature>
<protein>
    <submittedName>
        <fullName evidence="2">GAF domain-containing protein</fullName>
    </submittedName>
</protein>
<name>A0A1H8J5M3_9SPHN</name>
<proteinExistence type="predicted"/>
<gene>
    <name evidence="2" type="ORF">SAMN05192583_3497</name>
</gene>
<dbReference type="InterPro" id="IPR029016">
    <property type="entry name" value="GAF-like_dom_sf"/>
</dbReference>
<dbReference type="EMBL" id="FOCF01000012">
    <property type="protein sequence ID" value="SEN76140.1"/>
    <property type="molecule type" value="Genomic_DNA"/>
</dbReference>
<evidence type="ECO:0000313" key="2">
    <source>
        <dbReference type="EMBL" id="SEN76140.1"/>
    </source>
</evidence>
<dbReference type="PANTHER" id="PTHR43102">
    <property type="entry name" value="SLR1143 PROTEIN"/>
    <property type="match status" value="1"/>
</dbReference>
<dbReference type="STRING" id="1166340.SAMN05192583_3497"/>
<dbReference type="Pfam" id="PF01590">
    <property type="entry name" value="GAF"/>
    <property type="match status" value="1"/>
</dbReference>
<dbReference type="Proteomes" id="UP000199206">
    <property type="component" value="Unassembled WGS sequence"/>
</dbReference>
<keyword evidence="3" id="KW-1185">Reference proteome</keyword>
<evidence type="ECO:0000313" key="3">
    <source>
        <dbReference type="Proteomes" id="UP000199206"/>
    </source>
</evidence>
<dbReference type="InterPro" id="IPR003018">
    <property type="entry name" value="GAF"/>
</dbReference>
<dbReference type="Gene3D" id="3.30.450.40">
    <property type="match status" value="1"/>
</dbReference>
<dbReference type="SUPFAM" id="SSF55781">
    <property type="entry name" value="GAF domain-like"/>
    <property type="match status" value="1"/>
</dbReference>
<accession>A0A1H8J5M3</accession>
<dbReference type="AlphaFoldDB" id="A0A1H8J5M3"/>
<sequence>MVRSRHQLDEAEKQGLSALAGYGILDTPNEPEFDAIVKEAARTFDFPIALISLLDENRQWFKAKVGLEPSEIPRSISFCTHAVRGSGVFSVADTTQDERFASNPLVTGSPNIRSYAGAPLKTSNGSRVGTLCVIDTRVGRSLTPAEQVRLEELANRVVNAMERRRNEKKSASV</sequence>
<dbReference type="RefSeq" id="WP_139198140.1">
    <property type="nucleotide sequence ID" value="NZ_FOCF01000012.1"/>
</dbReference>
<evidence type="ECO:0000259" key="1">
    <source>
        <dbReference type="SMART" id="SM00065"/>
    </source>
</evidence>
<dbReference type="OrthoDB" id="9812260at2"/>